<protein>
    <submittedName>
        <fullName evidence="5">GntR family transcriptional regulator</fullName>
    </submittedName>
</protein>
<dbReference type="Gene3D" id="1.10.10.10">
    <property type="entry name" value="Winged helix-like DNA-binding domain superfamily/Winged helix DNA-binding domain"/>
    <property type="match status" value="1"/>
</dbReference>
<dbReference type="InterPro" id="IPR008920">
    <property type="entry name" value="TF_FadR/GntR_C"/>
</dbReference>
<keyword evidence="6" id="KW-1185">Reference proteome</keyword>
<dbReference type="PRINTS" id="PR00035">
    <property type="entry name" value="HTHGNTR"/>
</dbReference>
<dbReference type="Proteomes" id="UP001169027">
    <property type="component" value="Unassembled WGS sequence"/>
</dbReference>
<dbReference type="InterPro" id="IPR000524">
    <property type="entry name" value="Tscrpt_reg_HTH_GntR"/>
</dbReference>
<evidence type="ECO:0000256" key="1">
    <source>
        <dbReference type="ARBA" id="ARBA00023015"/>
    </source>
</evidence>
<evidence type="ECO:0000313" key="6">
    <source>
        <dbReference type="Proteomes" id="UP001169027"/>
    </source>
</evidence>
<evidence type="ECO:0000256" key="3">
    <source>
        <dbReference type="ARBA" id="ARBA00023163"/>
    </source>
</evidence>
<keyword evidence="3" id="KW-0804">Transcription</keyword>
<evidence type="ECO:0000313" key="5">
    <source>
        <dbReference type="EMBL" id="MDO1534324.1"/>
    </source>
</evidence>
<dbReference type="PANTHER" id="PTHR43537">
    <property type="entry name" value="TRANSCRIPTIONAL REGULATOR, GNTR FAMILY"/>
    <property type="match status" value="1"/>
</dbReference>
<dbReference type="SMART" id="SM00895">
    <property type="entry name" value="FCD"/>
    <property type="match status" value="1"/>
</dbReference>
<evidence type="ECO:0000259" key="4">
    <source>
        <dbReference type="PROSITE" id="PS50949"/>
    </source>
</evidence>
<reference evidence="5" key="1">
    <citation type="submission" date="2023-06" db="EMBL/GenBank/DDBJ databases">
        <authorList>
            <person name="Jiang Y."/>
            <person name="Liu Q."/>
        </authorList>
    </citation>
    <scope>NUCLEOTIDE SEQUENCE</scope>
    <source>
        <strain evidence="5">CGMCC 1.12090</strain>
    </source>
</reference>
<organism evidence="5 6">
    <name type="scientific">Variovorax ginsengisoli</name>
    <dbReference type="NCBI Taxonomy" id="363844"/>
    <lineage>
        <taxon>Bacteria</taxon>
        <taxon>Pseudomonadati</taxon>
        <taxon>Pseudomonadota</taxon>
        <taxon>Betaproteobacteria</taxon>
        <taxon>Burkholderiales</taxon>
        <taxon>Comamonadaceae</taxon>
        <taxon>Variovorax</taxon>
    </lineage>
</organism>
<dbReference type="SMART" id="SM00345">
    <property type="entry name" value="HTH_GNTR"/>
    <property type="match status" value="1"/>
</dbReference>
<feature type="domain" description="HTH gntR-type" evidence="4">
    <location>
        <begin position="1"/>
        <end position="66"/>
    </location>
</feature>
<keyword evidence="2" id="KW-0238">DNA-binding</keyword>
<evidence type="ECO:0000256" key="2">
    <source>
        <dbReference type="ARBA" id="ARBA00023125"/>
    </source>
</evidence>
<keyword evidence="1" id="KW-0805">Transcription regulation</keyword>
<dbReference type="InterPro" id="IPR036388">
    <property type="entry name" value="WH-like_DNA-bd_sf"/>
</dbReference>
<dbReference type="SUPFAM" id="SSF48008">
    <property type="entry name" value="GntR ligand-binding domain-like"/>
    <property type="match status" value="1"/>
</dbReference>
<dbReference type="InterPro" id="IPR011711">
    <property type="entry name" value="GntR_C"/>
</dbReference>
<gene>
    <name evidence="5" type="ORF">Q2T77_18705</name>
</gene>
<accession>A0ABT8S5X4</accession>
<proteinExistence type="predicted"/>
<dbReference type="Pfam" id="PF07729">
    <property type="entry name" value="FCD"/>
    <property type="match status" value="1"/>
</dbReference>
<dbReference type="PROSITE" id="PS50949">
    <property type="entry name" value="HTH_GNTR"/>
    <property type="match status" value="1"/>
</dbReference>
<dbReference type="Pfam" id="PF00392">
    <property type="entry name" value="GntR"/>
    <property type="match status" value="1"/>
</dbReference>
<dbReference type="InterPro" id="IPR036390">
    <property type="entry name" value="WH_DNA-bd_sf"/>
</dbReference>
<sequence length="216" mass="24045">MAAQIRRAVIEDLHRGALEPGMAIDEQTLCERFSTSRTPVREAMLQLASEGFLSAGQRSGVVVPKLSVSRLREILETLAEMEAAAAKFATRRMTSALGKELRSSFERCESAAKSADALAYRDANDAFHEVIYRAAHNELLIGQIRMLRTRCAAYTRDRFDSPGRIQLSLQEHRKLLLEIESGDPARGHAAMLEHISIGGRDFAEFVSRLPTQYIGE</sequence>
<dbReference type="SUPFAM" id="SSF46785">
    <property type="entry name" value="Winged helix' DNA-binding domain"/>
    <property type="match status" value="1"/>
</dbReference>
<dbReference type="EMBL" id="JAUKVY010000013">
    <property type="protein sequence ID" value="MDO1534324.1"/>
    <property type="molecule type" value="Genomic_DNA"/>
</dbReference>
<dbReference type="RefSeq" id="WP_301811866.1">
    <property type="nucleotide sequence ID" value="NZ_JAUJZH010000013.1"/>
</dbReference>
<dbReference type="Gene3D" id="1.20.120.530">
    <property type="entry name" value="GntR ligand-binding domain-like"/>
    <property type="match status" value="1"/>
</dbReference>
<name>A0ABT8S5X4_9BURK</name>
<comment type="caution">
    <text evidence="5">The sequence shown here is derived from an EMBL/GenBank/DDBJ whole genome shotgun (WGS) entry which is preliminary data.</text>
</comment>
<dbReference type="PANTHER" id="PTHR43537:SF49">
    <property type="entry name" value="TRANSCRIPTIONAL REGULATORY PROTEIN"/>
    <property type="match status" value="1"/>
</dbReference>